<dbReference type="PANTHER" id="PTHR30081:SF1">
    <property type="entry name" value="PROTEIN TRANSLOCASE SUBUNIT SECD"/>
    <property type="match status" value="1"/>
</dbReference>
<accession>A0ABW5X7P7</accession>
<evidence type="ECO:0000256" key="3">
    <source>
        <dbReference type="ARBA" id="ARBA00022475"/>
    </source>
</evidence>
<comment type="subunit">
    <text evidence="10">Forms a complex with SecD. Part of the essential Sec protein translocation apparatus which comprises SecA, SecYEG and auxiliary proteins SecDF. Other proteins may also be involved.</text>
</comment>
<dbReference type="HAMAP" id="MF_01463_B">
    <property type="entry name" value="SecD_B"/>
    <property type="match status" value="1"/>
</dbReference>
<evidence type="ECO:0000256" key="9">
    <source>
        <dbReference type="HAMAP-Rule" id="MF_01463"/>
    </source>
</evidence>
<dbReference type="InterPro" id="IPR054384">
    <property type="entry name" value="SecDF_P1_head"/>
</dbReference>
<dbReference type="InterPro" id="IPR005665">
    <property type="entry name" value="SecF_bac"/>
</dbReference>
<feature type="transmembrane region" description="Helical" evidence="9">
    <location>
        <begin position="878"/>
        <end position="898"/>
    </location>
</feature>
<dbReference type="RefSeq" id="WP_251740551.1">
    <property type="nucleotide sequence ID" value="NZ_JBHUOJ010000033.1"/>
</dbReference>
<dbReference type="NCBIfam" id="TIGR00916">
    <property type="entry name" value="2A0604s01"/>
    <property type="match status" value="2"/>
</dbReference>
<keyword evidence="3 9" id="KW-1003">Cell membrane</keyword>
<feature type="domain" description="Protein export membrane protein SecD/SecF C-terminal" evidence="12">
    <location>
        <begin position="799"/>
        <end position="978"/>
    </location>
</feature>
<keyword evidence="8 9" id="KW-0472">Membrane</keyword>
<dbReference type="PANTHER" id="PTHR30081">
    <property type="entry name" value="PROTEIN-EXPORT MEMBRANE PROTEIN SEC"/>
    <property type="match status" value="1"/>
</dbReference>
<feature type="domain" description="Protein export membrane protein SecD/SecF C-terminal" evidence="12">
    <location>
        <begin position="480"/>
        <end position="645"/>
    </location>
</feature>
<evidence type="ECO:0000256" key="2">
    <source>
        <dbReference type="ARBA" id="ARBA00022448"/>
    </source>
</evidence>
<dbReference type="InterPro" id="IPR048631">
    <property type="entry name" value="SecD_1st"/>
</dbReference>
<feature type="transmembrane region" description="Helical" evidence="9">
    <location>
        <begin position="953"/>
        <end position="977"/>
    </location>
</feature>
<evidence type="ECO:0000256" key="1">
    <source>
        <dbReference type="ARBA" id="ARBA00004651"/>
    </source>
</evidence>
<reference evidence="16" key="1">
    <citation type="journal article" date="2019" name="Int. J. Syst. Evol. Microbiol.">
        <title>The Global Catalogue of Microorganisms (GCM) 10K type strain sequencing project: providing services to taxonomists for standard genome sequencing and annotation.</title>
        <authorList>
            <consortium name="The Broad Institute Genomics Platform"/>
            <consortium name="The Broad Institute Genome Sequencing Center for Infectious Disease"/>
            <person name="Wu L."/>
            <person name="Ma J."/>
        </authorList>
    </citation>
    <scope>NUCLEOTIDE SEQUENCE [LARGE SCALE GENOMIC DNA]</scope>
    <source>
        <strain evidence="16">KCTC 52925</strain>
    </source>
</reference>
<dbReference type="InterPro" id="IPR022813">
    <property type="entry name" value="SecD/SecF_arch_bac"/>
</dbReference>
<evidence type="ECO:0000259" key="13">
    <source>
        <dbReference type="Pfam" id="PF21760"/>
    </source>
</evidence>
<dbReference type="Gene3D" id="3.30.1360.200">
    <property type="match status" value="1"/>
</dbReference>
<feature type="transmembrane region" description="Helical" evidence="9">
    <location>
        <begin position="554"/>
        <end position="572"/>
    </location>
</feature>
<dbReference type="Pfam" id="PF21760">
    <property type="entry name" value="SecD_1st"/>
    <property type="match status" value="1"/>
</dbReference>
<dbReference type="EMBL" id="JBHUOJ010000033">
    <property type="protein sequence ID" value="MFD2834615.1"/>
    <property type="molecule type" value="Genomic_DNA"/>
</dbReference>
<dbReference type="Proteomes" id="UP001597438">
    <property type="component" value="Unassembled WGS sequence"/>
</dbReference>
<evidence type="ECO:0000256" key="7">
    <source>
        <dbReference type="ARBA" id="ARBA00023010"/>
    </source>
</evidence>
<dbReference type="PRINTS" id="PR01755">
    <property type="entry name" value="SECFTRNLCASE"/>
</dbReference>
<evidence type="ECO:0000259" key="14">
    <source>
        <dbReference type="Pfam" id="PF22599"/>
    </source>
</evidence>
<dbReference type="NCBIfam" id="NF009585">
    <property type="entry name" value="PRK13024.1-5"/>
    <property type="match status" value="1"/>
</dbReference>
<evidence type="ECO:0000256" key="4">
    <source>
        <dbReference type="ARBA" id="ARBA00022692"/>
    </source>
</evidence>
<dbReference type="InterPro" id="IPR005791">
    <property type="entry name" value="SecD"/>
</dbReference>
<feature type="domain" description="Protein translocase subunit SecDF P1" evidence="13">
    <location>
        <begin position="189"/>
        <end position="246"/>
    </location>
</feature>
<feature type="transmembrane region" description="Helical" evidence="9">
    <location>
        <begin position="843"/>
        <end position="866"/>
    </location>
</feature>
<comment type="subcellular location">
    <subcellularLocation>
        <location evidence="1 9">Cell membrane</location>
        <topology evidence="1 9">Multi-pass membrane protein</topology>
    </subcellularLocation>
</comment>
<comment type="caution">
    <text evidence="15">The sequence shown here is derived from an EMBL/GenBank/DDBJ whole genome shotgun (WGS) entry which is preliminary data.</text>
</comment>
<feature type="transmembrane region" description="Helical" evidence="9">
    <location>
        <begin position="682"/>
        <end position="703"/>
    </location>
</feature>
<feature type="domain" description="SecDF P1 head subdomain" evidence="14">
    <location>
        <begin position="381"/>
        <end position="479"/>
    </location>
</feature>
<dbReference type="Gene3D" id="1.20.1640.10">
    <property type="entry name" value="Multidrug efflux transporter AcrB transmembrane domain"/>
    <property type="match status" value="2"/>
</dbReference>
<feature type="region of interest" description="Disordered" evidence="11">
    <location>
        <begin position="268"/>
        <end position="287"/>
    </location>
</feature>
<evidence type="ECO:0000256" key="6">
    <source>
        <dbReference type="ARBA" id="ARBA00022989"/>
    </source>
</evidence>
<dbReference type="SUPFAM" id="SSF82866">
    <property type="entry name" value="Multidrug efflux transporter AcrB transmembrane domain"/>
    <property type="match status" value="2"/>
</dbReference>
<evidence type="ECO:0000313" key="16">
    <source>
        <dbReference type="Proteomes" id="UP001597438"/>
    </source>
</evidence>
<evidence type="ECO:0000313" key="15">
    <source>
        <dbReference type="EMBL" id="MFD2834615.1"/>
    </source>
</evidence>
<evidence type="ECO:0000256" key="8">
    <source>
        <dbReference type="ARBA" id="ARBA00023136"/>
    </source>
</evidence>
<evidence type="ECO:0000256" key="11">
    <source>
        <dbReference type="SAM" id="MobiDB-lite"/>
    </source>
</evidence>
<keyword evidence="6 9" id="KW-1133">Transmembrane helix</keyword>
<evidence type="ECO:0000256" key="5">
    <source>
        <dbReference type="ARBA" id="ARBA00022927"/>
    </source>
</evidence>
<feature type="transmembrane region" description="Helical" evidence="9">
    <location>
        <begin position="929"/>
        <end position="947"/>
    </location>
</feature>
<dbReference type="NCBIfam" id="TIGR00966">
    <property type="entry name" value="transloc_SecF"/>
    <property type="match status" value="1"/>
</dbReference>
<organism evidence="15 16">
    <name type="scientific">Christiangramia antarctica</name>
    <dbReference type="NCBI Taxonomy" id="2058158"/>
    <lineage>
        <taxon>Bacteria</taxon>
        <taxon>Pseudomonadati</taxon>
        <taxon>Bacteroidota</taxon>
        <taxon>Flavobacteriia</taxon>
        <taxon>Flavobacteriales</taxon>
        <taxon>Flavobacteriaceae</taxon>
        <taxon>Christiangramia</taxon>
    </lineage>
</organism>
<feature type="transmembrane region" description="Helical" evidence="9">
    <location>
        <begin position="818"/>
        <end position="836"/>
    </location>
</feature>
<dbReference type="Pfam" id="PF02355">
    <property type="entry name" value="SecD_SecF_C"/>
    <property type="match status" value="2"/>
</dbReference>
<protein>
    <recommendedName>
        <fullName evidence="9 10">Multifunctional fusion protein</fullName>
    </recommendedName>
    <domain>
        <recommendedName>
            <fullName evidence="9">Protein translocase subunit SecD</fullName>
        </recommendedName>
    </domain>
    <domain>
        <recommendedName>
            <fullName evidence="10">Protein-export membrane protein SecF</fullName>
        </recommendedName>
    </domain>
</protein>
<dbReference type="NCBIfam" id="TIGR01129">
    <property type="entry name" value="secD"/>
    <property type="match status" value="1"/>
</dbReference>
<proteinExistence type="inferred from homology"/>
<feature type="transmembrane region" description="Helical" evidence="9">
    <location>
        <begin position="629"/>
        <end position="648"/>
    </location>
</feature>
<dbReference type="InterPro" id="IPR022645">
    <property type="entry name" value="SecD/SecF_bac"/>
</dbReference>
<comment type="function">
    <text evidence="9">Part of the Sec protein translocase complex. Interacts with the SecYEG preprotein conducting channel. SecDF uses the proton motive force (PMF) to complete protein translocation after the ATP-dependent function of SecA.</text>
</comment>
<evidence type="ECO:0000256" key="10">
    <source>
        <dbReference type="HAMAP-Rule" id="MF_01464"/>
    </source>
</evidence>
<dbReference type="InterPro" id="IPR048634">
    <property type="entry name" value="SecD_SecF_C"/>
</dbReference>
<dbReference type="InterPro" id="IPR022646">
    <property type="entry name" value="SecD/SecF_CS"/>
</dbReference>
<feature type="transmembrane region" description="Helical" evidence="9">
    <location>
        <begin position="593"/>
        <end position="617"/>
    </location>
</feature>
<comment type="similarity">
    <text evidence="9">Belongs to the SecD/SecF family. SecD subfamily.</text>
</comment>
<dbReference type="Pfam" id="PF22599">
    <property type="entry name" value="SecDF_P1_head"/>
    <property type="match status" value="1"/>
</dbReference>
<keyword evidence="2 9" id="KW-0813">Transport</keyword>
<dbReference type="InterPro" id="IPR055344">
    <property type="entry name" value="SecD_SecF_C_bact"/>
</dbReference>
<comment type="subunit">
    <text evidence="9">Forms a complex with SecF. Part of the essential Sec protein translocation apparatus which comprises SecA, SecYEG and auxiliary proteins SecDF. Other proteins may also be involved.</text>
</comment>
<feature type="transmembrane region" description="Helical" evidence="9">
    <location>
        <begin position="525"/>
        <end position="548"/>
    </location>
</feature>
<keyword evidence="16" id="KW-1185">Reference proteome</keyword>
<comment type="caution">
    <text evidence="9">Lacks conserved residue(s) required for the propagation of feature annotation.</text>
</comment>
<name>A0ABW5X7P7_9FLAO</name>
<keyword evidence="7 9" id="KW-0811">Translocation</keyword>
<keyword evidence="5 9" id="KW-0653">Protein transport</keyword>
<comment type="similarity">
    <text evidence="10">Belongs to the SecD/SecF family. SecF subfamily.</text>
</comment>
<keyword evidence="4 9" id="KW-0812">Transmembrane</keyword>
<evidence type="ECO:0000259" key="12">
    <source>
        <dbReference type="Pfam" id="PF02355"/>
    </source>
</evidence>
<dbReference type="HAMAP" id="MF_01464_B">
    <property type="entry name" value="SecF_B"/>
    <property type="match status" value="1"/>
</dbReference>
<feature type="transmembrane region" description="Helical" evidence="9">
    <location>
        <begin position="501"/>
        <end position="518"/>
    </location>
</feature>
<dbReference type="Gene3D" id="3.30.70.3220">
    <property type="match status" value="1"/>
</dbReference>
<gene>
    <name evidence="15" type="primary">secDF</name>
    <name evidence="9" type="synonym">secD</name>
    <name evidence="10" type="synonym">secF</name>
    <name evidence="15" type="ORF">ACFSYS_15085</name>
</gene>
<dbReference type="Pfam" id="PF07549">
    <property type="entry name" value="Sec_GG"/>
    <property type="match status" value="1"/>
</dbReference>
<sequence>MQNKGLIKVFAILFGLVCLYQLSFTFFTNKVESDAEEFAVRAYGDDVEDYSQKRDAAEARYLDSIGNEDIFAGITYNNAKDKELNKGLDLKGGINVILQISVKDILSGLANDSNDPAFRKALAEADAAQADSQDDYVDLFFDAFNDIPGAKLASPDVFANKTLSDEVNFNMSNQEVEPIIRTKIDESITSAFEVLRKRIDKFGVTQPNIQRLGNSGRILVELPGAKDISRVKNLLQSTAQLEFWHVYKNSEIGSFLVQANNKLIELQRSEKTSTQEETDTTATTGDSEIDELLADAEDSTEVATSANPIFDLLVSPGYQGGPVLGNFHVQDTAKVMGYITTPQVRNLLPNNLRYAKFVWGVPDADSETASLYALKGNRTMEPPLSGSVITDAQQTFDQLGRIAVTMQMDGTGAKIWEDMTSQASNEQSNIAIVLDNVVYSAPGVSTGAISGGRSEISGDFSITEGQDLANVLRAGKLPASAEIIQSEVVGPSLGQEAIDSGILSFVIALILVLLWMILYYGKAGLFADIALAVNILFIFGILAGLGAVLTLPGIAGIVLTIGMSVDANVLIFERIKEELAKGKIQRDAIKDGFSNALSSILDANITTGLTGIILFVLGTGPIKGFATTLLIGIATSLFTAIFITRLFIDGYGVKGKSLAFSTSITKNLFTNMNFDFLGKRKMAYIVSGLLIIISLGSLLTQGLNEGVDFVGGRTYTVRFADDVNPTAVEKDLIAAFESAEAKTFGPDNQLKITTKYRVNDQGAEVDEEIQQSLFGALKPYLPSDITYEQFSSGGDEKAVGIMQSMKVGATIADDIENASFWSVIGSLIVVFLYILLRFRKWQFSLGAVAAVFHDVLIVLGIFSLLHSVMPFSMEIDQAFIAAILTVIGYSLNDTVVVFDRIREYVAEHNTWPLGKTINAALNSTLSRTLNTSLTTLVVLIAIFIFGGEGIRGFMFALIIGVIVGTYSSLFIATPVMFDSVSDKSKIERKKKAELEEAKTV</sequence>